<gene>
    <name evidence="1" type="ORF">F4821DRAFT_200922</name>
</gene>
<accession>A0ACC0DFP3</accession>
<organism evidence="1 2">
    <name type="scientific">Hypoxylon rubiginosum</name>
    <dbReference type="NCBI Taxonomy" id="110542"/>
    <lineage>
        <taxon>Eukaryota</taxon>
        <taxon>Fungi</taxon>
        <taxon>Dikarya</taxon>
        <taxon>Ascomycota</taxon>
        <taxon>Pezizomycotina</taxon>
        <taxon>Sordariomycetes</taxon>
        <taxon>Xylariomycetidae</taxon>
        <taxon>Xylariales</taxon>
        <taxon>Hypoxylaceae</taxon>
        <taxon>Hypoxylon</taxon>
    </lineage>
</organism>
<dbReference type="Proteomes" id="UP001497680">
    <property type="component" value="Unassembled WGS sequence"/>
</dbReference>
<evidence type="ECO:0000313" key="1">
    <source>
        <dbReference type="EMBL" id="KAI6091388.1"/>
    </source>
</evidence>
<comment type="caution">
    <text evidence="1">The sequence shown here is derived from an EMBL/GenBank/DDBJ whole genome shotgun (WGS) entry which is preliminary data.</text>
</comment>
<evidence type="ECO:0000313" key="2">
    <source>
        <dbReference type="Proteomes" id="UP001497680"/>
    </source>
</evidence>
<dbReference type="EMBL" id="MU394287">
    <property type="protein sequence ID" value="KAI6091388.1"/>
    <property type="molecule type" value="Genomic_DNA"/>
</dbReference>
<sequence length="624" mass="71073">MNYTRKRALLACDFCRHRKRRCDGKKPCSTCKDSNADCVYKELPFDRCLSRPISRLRTNLLLTQDGRVEDASPTAVIDRLARIESLLEHQSQQITQLSSRSSPVSYPTSQADYFSTYQQQSEYLPSTSAAIDPHLDSPQFLIPKGHATLPSTLLSLPRVCDLLGDYPRDYFFEIEEKLPLPGLLGTLYDSPLIWPSLDLNALDAAAENYFRNVHPHHPIFSPSMFKSWQAQLIQEEKMEEIGTAICFCVYALGTLCTDQGGDYDTDEAFGLQFFQPALRIILHKLVWDFRPSINLCQALLLAASYFAHLGRPLHSWKMAQFSSRIFLTLVESRKHNLSSAQFEEVELRTFWQCFTVECDRIAELDVPRSGIEPLGDRMRLPHSTDPADNENTIYFIAEHAIRRLLNRIHNSLYGPEISQISPPAMPTGPNQAWQSLGIQKLLGLTAELNRQLEEWYISIPDWLRPPKGTMPLPNDRARVLRLRYYAARHIIHRPFILQLACRQAEGQSPASSSVLSPDAYSEAPLVLEKCQTCIDSCVTYLYNAVEMIDKRSPYLWTFSQSCMACLLMMWLADNTPALHPYVPPMRSVQNMILAKLGKWATKDSTFAAEVHIIKRLVFSDSMEA</sequence>
<name>A0ACC0DFP3_9PEZI</name>
<protein>
    <submittedName>
        <fullName evidence="1">Uncharacterized protein</fullName>
    </submittedName>
</protein>
<reference evidence="1 2" key="1">
    <citation type="journal article" date="2022" name="New Phytol.">
        <title>Ecological generalism drives hyperdiversity of secondary metabolite gene clusters in xylarialean endophytes.</title>
        <authorList>
            <person name="Franco M.E.E."/>
            <person name="Wisecaver J.H."/>
            <person name="Arnold A.E."/>
            <person name="Ju Y.M."/>
            <person name="Slot J.C."/>
            <person name="Ahrendt S."/>
            <person name="Moore L.P."/>
            <person name="Eastman K.E."/>
            <person name="Scott K."/>
            <person name="Konkel Z."/>
            <person name="Mondo S.J."/>
            <person name="Kuo A."/>
            <person name="Hayes R.D."/>
            <person name="Haridas S."/>
            <person name="Andreopoulos B."/>
            <person name="Riley R."/>
            <person name="LaButti K."/>
            <person name="Pangilinan J."/>
            <person name="Lipzen A."/>
            <person name="Amirebrahimi M."/>
            <person name="Yan J."/>
            <person name="Adam C."/>
            <person name="Keymanesh K."/>
            <person name="Ng V."/>
            <person name="Louie K."/>
            <person name="Northen T."/>
            <person name="Drula E."/>
            <person name="Henrissat B."/>
            <person name="Hsieh H.M."/>
            <person name="Youens-Clark K."/>
            <person name="Lutzoni F."/>
            <person name="Miadlikowska J."/>
            <person name="Eastwood D.C."/>
            <person name="Hamelin R.C."/>
            <person name="Grigoriev I.V."/>
            <person name="U'Ren J.M."/>
        </authorList>
    </citation>
    <scope>NUCLEOTIDE SEQUENCE [LARGE SCALE GENOMIC DNA]</scope>
    <source>
        <strain evidence="1 2">ER1909</strain>
    </source>
</reference>
<proteinExistence type="predicted"/>
<keyword evidence="2" id="KW-1185">Reference proteome</keyword>